<accession>A0A9W9LNU7</accession>
<dbReference type="SMART" id="SM00490">
    <property type="entry name" value="HELICc"/>
    <property type="match status" value="1"/>
</dbReference>
<dbReference type="CDD" id="cd18787">
    <property type="entry name" value="SF2_C_DEAD"/>
    <property type="match status" value="1"/>
</dbReference>
<evidence type="ECO:0000313" key="12">
    <source>
        <dbReference type="EMBL" id="KAJ5167350.1"/>
    </source>
</evidence>
<dbReference type="SUPFAM" id="SSF52540">
    <property type="entry name" value="P-loop containing nucleoside triphosphate hydrolases"/>
    <property type="match status" value="1"/>
</dbReference>
<dbReference type="Proteomes" id="UP001149163">
    <property type="component" value="Unassembled WGS sequence"/>
</dbReference>
<dbReference type="AlphaFoldDB" id="A0A9W9LNU7"/>
<dbReference type="PROSITE" id="PS00039">
    <property type="entry name" value="DEAD_ATP_HELICASE"/>
    <property type="match status" value="1"/>
</dbReference>
<comment type="domain">
    <text evidence="8">The Q motif is unique to and characteristic of the DEAD box family of RNA helicases and controls ATP binding and hydrolysis.</text>
</comment>
<dbReference type="GO" id="GO:0003723">
    <property type="term" value="F:RNA binding"/>
    <property type="evidence" value="ECO:0007669"/>
    <property type="project" value="UniProtKB-UniRule"/>
</dbReference>
<feature type="domain" description="Helicase C-terminal" evidence="11">
    <location>
        <begin position="350"/>
        <end position="531"/>
    </location>
</feature>
<evidence type="ECO:0000256" key="2">
    <source>
        <dbReference type="ARBA" id="ARBA00022801"/>
    </source>
</evidence>
<comment type="caution">
    <text evidence="12">The sequence shown here is derived from an EMBL/GenBank/DDBJ whole genome shotgun (WGS) entry which is preliminary data.</text>
</comment>
<gene>
    <name evidence="12" type="ORF">N7482_006131</name>
</gene>
<evidence type="ECO:0000256" key="6">
    <source>
        <dbReference type="ARBA" id="ARBA00047984"/>
    </source>
</evidence>
<comment type="function">
    <text evidence="8">RNA helicase.</text>
</comment>
<evidence type="ECO:0000256" key="8">
    <source>
        <dbReference type="RuleBase" id="RU365068"/>
    </source>
</evidence>
<dbReference type="OrthoDB" id="193716at2759"/>
<reference evidence="12" key="2">
    <citation type="journal article" date="2023" name="IMA Fungus">
        <title>Comparative genomic study of the Penicillium genus elucidates a diverse pangenome and 15 lateral gene transfer events.</title>
        <authorList>
            <person name="Petersen C."/>
            <person name="Sorensen T."/>
            <person name="Nielsen M.R."/>
            <person name="Sondergaard T.E."/>
            <person name="Sorensen J.L."/>
            <person name="Fitzpatrick D.A."/>
            <person name="Frisvad J.C."/>
            <person name="Nielsen K.L."/>
        </authorList>
    </citation>
    <scope>NUCLEOTIDE SEQUENCE</scope>
    <source>
        <strain evidence="12">IBT 26290</strain>
    </source>
</reference>
<evidence type="ECO:0000256" key="5">
    <source>
        <dbReference type="ARBA" id="ARBA00022884"/>
    </source>
</evidence>
<evidence type="ECO:0000256" key="9">
    <source>
        <dbReference type="SAM" id="MobiDB-lite"/>
    </source>
</evidence>
<dbReference type="Pfam" id="PF00271">
    <property type="entry name" value="Helicase_C"/>
    <property type="match status" value="1"/>
</dbReference>
<evidence type="ECO:0000256" key="1">
    <source>
        <dbReference type="ARBA" id="ARBA00022741"/>
    </source>
</evidence>
<evidence type="ECO:0000256" key="4">
    <source>
        <dbReference type="ARBA" id="ARBA00022840"/>
    </source>
</evidence>
<organism evidence="12 13">
    <name type="scientific">Penicillium canariense</name>
    <dbReference type="NCBI Taxonomy" id="189055"/>
    <lineage>
        <taxon>Eukaryota</taxon>
        <taxon>Fungi</taxon>
        <taxon>Dikarya</taxon>
        <taxon>Ascomycota</taxon>
        <taxon>Pezizomycotina</taxon>
        <taxon>Eurotiomycetes</taxon>
        <taxon>Eurotiomycetidae</taxon>
        <taxon>Eurotiales</taxon>
        <taxon>Aspergillaceae</taxon>
        <taxon>Penicillium</taxon>
    </lineage>
</organism>
<dbReference type="GO" id="GO:0005524">
    <property type="term" value="F:ATP binding"/>
    <property type="evidence" value="ECO:0007669"/>
    <property type="project" value="UniProtKB-UniRule"/>
</dbReference>
<dbReference type="InterPro" id="IPR001650">
    <property type="entry name" value="Helicase_C-like"/>
</dbReference>
<keyword evidence="5 8" id="KW-0694">RNA-binding</keyword>
<keyword evidence="2 7" id="KW-0378">Hydrolase</keyword>
<feature type="compositionally biased region" description="Low complexity" evidence="9">
    <location>
        <begin position="637"/>
        <end position="647"/>
    </location>
</feature>
<dbReference type="PROSITE" id="PS51194">
    <property type="entry name" value="HELICASE_CTER"/>
    <property type="match status" value="1"/>
</dbReference>
<dbReference type="Gene3D" id="3.40.50.300">
    <property type="entry name" value="P-loop containing nucleotide triphosphate hydrolases"/>
    <property type="match status" value="2"/>
</dbReference>
<dbReference type="EC" id="3.6.4.13" evidence="8"/>
<evidence type="ECO:0000256" key="7">
    <source>
        <dbReference type="RuleBase" id="RU000492"/>
    </source>
</evidence>
<keyword evidence="13" id="KW-1185">Reference proteome</keyword>
<dbReference type="PROSITE" id="PS51192">
    <property type="entry name" value="HELICASE_ATP_BIND_1"/>
    <property type="match status" value="1"/>
</dbReference>
<dbReference type="GO" id="GO:0016787">
    <property type="term" value="F:hydrolase activity"/>
    <property type="evidence" value="ECO:0007669"/>
    <property type="project" value="UniProtKB-KW"/>
</dbReference>
<dbReference type="SMART" id="SM00487">
    <property type="entry name" value="DEXDc"/>
    <property type="match status" value="1"/>
</dbReference>
<name>A0A9W9LNU7_9EURO</name>
<dbReference type="InterPro" id="IPR011545">
    <property type="entry name" value="DEAD/DEAH_box_helicase_dom"/>
</dbReference>
<dbReference type="GeneID" id="81427432"/>
<protein>
    <recommendedName>
        <fullName evidence="8">ATP-dependent RNA helicase</fullName>
        <ecNumber evidence="8">3.6.4.13</ecNumber>
    </recommendedName>
</protein>
<keyword evidence="1 7" id="KW-0547">Nucleotide-binding</keyword>
<feature type="compositionally biased region" description="Basic and acidic residues" evidence="9">
    <location>
        <begin position="600"/>
        <end position="626"/>
    </location>
</feature>
<comment type="catalytic activity">
    <reaction evidence="6 8">
        <text>ATP + H2O = ADP + phosphate + H(+)</text>
        <dbReference type="Rhea" id="RHEA:13065"/>
        <dbReference type="ChEBI" id="CHEBI:15377"/>
        <dbReference type="ChEBI" id="CHEBI:15378"/>
        <dbReference type="ChEBI" id="CHEBI:30616"/>
        <dbReference type="ChEBI" id="CHEBI:43474"/>
        <dbReference type="ChEBI" id="CHEBI:456216"/>
        <dbReference type="EC" id="3.6.4.13"/>
    </reaction>
</comment>
<feature type="domain" description="Helicase ATP-binding" evidence="10">
    <location>
        <begin position="113"/>
        <end position="306"/>
    </location>
</feature>
<dbReference type="EMBL" id="JAPQKN010000003">
    <property type="protein sequence ID" value="KAJ5167350.1"/>
    <property type="molecule type" value="Genomic_DNA"/>
</dbReference>
<comment type="similarity">
    <text evidence="7">Belongs to the DEAD box helicase family.</text>
</comment>
<feature type="region of interest" description="Disordered" evidence="9">
    <location>
        <begin position="600"/>
        <end position="658"/>
    </location>
</feature>
<evidence type="ECO:0000313" key="13">
    <source>
        <dbReference type="Proteomes" id="UP001149163"/>
    </source>
</evidence>
<sequence length="658" mass="72273">MLGAVRRFGVSQALRASAPRSLSARWAPQLLKWQAPTNRVPVLAKSLHTSFPALNAASAEAAAQEKELFESELITEFADLQEKGLIDPSIIRNITHPGRMGLKTMTEVQSQTISQMLGGDDVLAQAKTGTGKTLAFLVPTMQNILSDPTLTRSKPQGRHRSAGSSDIRALIISPTRELAEQIAAEAIKVAAGTGLVVQTAVGGTHKRSGLMRIQRDGCHLLVGTPGRIKDILSDPSSGVSAPKLNTLILDEADRLLDQGFSAEINEIKDLLPDPSKVDRQTLMLSATVPKEVMTMVKRTMKPGFKFVKTLRDDEVPTHMRVPQKTVFLHGYENALPAVLELAKSHQARQAEDQNLRPFKAIVYFNSTSEVNLSAEAFMVLRNMRGDARGPAPLGRMRVHQIHSRLTQAARTNSANNFRRAEEAILFSSDVTSRGMDFPEVTHVIQVGPPRDRETYIHRIGRTGRAGKEGEGWLFLHDGEYEFFQNKLGDLPLTEDTTLSTASLNMARDLDTASPATAETITQIKDAMNEVSPIMKETTYRSQLGTMSQSFTKRRNAILALNSLAIHGYGLPEPPSVKASIARNLGLDRIKELKLEEGGPRRRAIDPFDAGRRGRGSEDFSFEDRRSNRGRSPHGRSGHSSEGRPSSRTGSLYGARSRY</sequence>
<proteinExistence type="inferred from homology"/>
<keyword evidence="4 7" id="KW-0067">ATP-binding</keyword>
<dbReference type="InterPro" id="IPR000629">
    <property type="entry name" value="RNA-helicase_DEAD-box_CS"/>
</dbReference>
<dbReference type="GO" id="GO:0003724">
    <property type="term" value="F:RNA helicase activity"/>
    <property type="evidence" value="ECO:0007669"/>
    <property type="project" value="UniProtKB-EC"/>
</dbReference>
<dbReference type="PANTHER" id="PTHR24031">
    <property type="entry name" value="RNA HELICASE"/>
    <property type="match status" value="1"/>
</dbReference>
<dbReference type="RefSeq" id="XP_056543811.1">
    <property type="nucleotide sequence ID" value="XM_056688256.1"/>
</dbReference>
<dbReference type="Pfam" id="PF00270">
    <property type="entry name" value="DEAD"/>
    <property type="match status" value="1"/>
</dbReference>
<feature type="compositionally biased region" description="Basic residues" evidence="9">
    <location>
        <begin position="627"/>
        <end position="636"/>
    </location>
</feature>
<evidence type="ECO:0000259" key="10">
    <source>
        <dbReference type="PROSITE" id="PS51192"/>
    </source>
</evidence>
<evidence type="ECO:0000256" key="3">
    <source>
        <dbReference type="ARBA" id="ARBA00022806"/>
    </source>
</evidence>
<dbReference type="InterPro" id="IPR027417">
    <property type="entry name" value="P-loop_NTPase"/>
</dbReference>
<dbReference type="InterPro" id="IPR014001">
    <property type="entry name" value="Helicase_ATP-bd"/>
</dbReference>
<keyword evidence="3 7" id="KW-0347">Helicase</keyword>
<evidence type="ECO:0000259" key="11">
    <source>
        <dbReference type="PROSITE" id="PS51194"/>
    </source>
</evidence>
<dbReference type="CDD" id="cd17964">
    <property type="entry name" value="DEADc_MSS116"/>
    <property type="match status" value="1"/>
</dbReference>
<reference evidence="12" key="1">
    <citation type="submission" date="2022-11" db="EMBL/GenBank/DDBJ databases">
        <authorList>
            <person name="Petersen C."/>
        </authorList>
    </citation>
    <scope>NUCLEOTIDE SEQUENCE</scope>
    <source>
        <strain evidence="12">IBT 26290</strain>
    </source>
</reference>